<dbReference type="Gene3D" id="1.10.10.10">
    <property type="entry name" value="Winged helix-like DNA-binding domain superfamily/Winged helix DNA-binding domain"/>
    <property type="match status" value="1"/>
</dbReference>
<dbReference type="PANTHER" id="PTHR30579:SF7">
    <property type="entry name" value="HTH-TYPE TRANSCRIPTIONAL REGULATOR LRHA-RELATED"/>
    <property type="match status" value="1"/>
</dbReference>
<evidence type="ECO:0000256" key="3">
    <source>
        <dbReference type="ARBA" id="ARBA00023125"/>
    </source>
</evidence>
<dbReference type="InterPro" id="IPR000847">
    <property type="entry name" value="LysR_HTH_N"/>
</dbReference>
<keyword evidence="7" id="KW-1185">Reference proteome</keyword>
<organism evidence="6 7">
    <name type="scientific">Mesorhizobium hungaricum</name>
    <dbReference type="NCBI Taxonomy" id="1566387"/>
    <lineage>
        <taxon>Bacteria</taxon>
        <taxon>Pseudomonadati</taxon>
        <taxon>Pseudomonadota</taxon>
        <taxon>Alphaproteobacteria</taxon>
        <taxon>Hyphomicrobiales</taxon>
        <taxon>Phyllobacteriaceae</taxon>
        <taxon>Mesorhizobium</taxon>
    </lineage>
</organism>
<gene>
    <name evidence="6" type="ORF">QV13_27710</name>
</gene>
<evidence type="ECO:0000256" key="1">
    <source>
        <dbReference type="ARBA" id="ARBA00009437"/>
    </source>
</evidence>
<evidence type="ECO:0000313" key="7">
    <source>
        <dbReference type="Proteomes" id="UP000094412"/>
    </source>
</evidence>
<dbReference type="InterPro" id="IPR036388">
    <property type="entry name" value="WH-like_DNA-bd_sf"/>
</dbReference>
<dbReference type="STRING" id="1566387.QV13_27710"/>
<name>A0A1C2DF55_9HYPH</name>
<sequence>MLIIIGISNHNAAMTRNLDIALLRTFLAVADRASMTAAGNALHLTQSAVSQQVARLEQAFGKPLFFRDRRGLRLTPAGERLLGKARRLLSLNDEIWADMTTRRVEGPVRLGVPFDLAGAFIAPILKSYAQAFPQVEISLVCASSPDLARALANGEIDLALVEEPVGASTGECLVVERLVWVGAKGGQAYLKTPLPVSMVAETCAFRPAVLAALRDQGREWRTVFENGSIDATTATVTTDLAVTTWLAFTVPQHLDILPVEAGLPPLPSFAINLRMPERDAAPATAELARHIREGLARTRLAA</sequence>
<dbReference type="PRINTS" id="PR00039">
    <property type="entry name" value="HTHLYSR"/>
</dbReference>
<dbReference type="Proteomes" id="UP000094412">
    <property type="component" value="Unassembled WGS sequence"/>
</dbReference>
<dbReference type="SUPFAM" id="SSF46785">
    <property type="entry name" value="Winged helix' DNA-binding domain"/>
    <property type="match status" value="1"/>
</dbReference>
<comment type="caution">
    <text evidence="6">The sequence shown here is derived from an EMBL/GenBank/DDBJ whole genome shotgun (WGS) entry which is preliminary data.</text>
</comment>
<dbReference type="Pfam" id="PF00126">
    <property type="entry name" value="HTH_1"/>
    <property type="match status" value="1"/>
</dbReference>
<dbReference type="InterPro" id="IPR050176">
    <property type="entry name" value="LTTR"/>
</dbReference>
<protein>
    <submittedName>
        <fullName evidence="6">LysR family transcriptional regulator</fullName>
    </submittedName>
</protein>
<dbReference type="FunFam" id="1.10.10.10:FF:000001">
    <property type="entry name" value="LysR family transcriptional regulator"/>
    <property type="match status" value="1"/>
</dbReference>
<comment type="similarity">
    <text evidence="1">Belongs to the LysR transcriptional regulatory family.</text>
</comment>
<dbReference type="EMBL" id="MDEO01000036">
    <property type="protein sequence ID" value="OCX13295.1"/>
    <property type="molecule type" value="Genomic_DNA"/>
</dbReference>
<evidence type="ECO:0000256" key="4">
    <source>
        <dbReference type="ARBA" id="ARBA00023163"/>
    </source>
</evidence>
<dbReference type="GO" id="GO:0003700">
    <property type="term" value="F:DNA-binding transcription factor activity"/>
    <property type="evidence" value="ECO:0007669"/>
    <property type="project" value="InterPro"/>
</dbReference>
<dbReference type="Pfam" id="PF03466">
    <property type="entry name" value="LysR_substrate"/>
    <property type="match status" value="1"/>
</dbReference>
<feature type="domain" description="HTH lysR-type" evidence="5">
    <location>
        <begin position="18"/>
        <end position="75"/>
    </location>
</feature>
<evidence type="ECO:0000313" key="6">
    <source>
        <dbReference type="EMBL" id="OCX13295.1"/>
    </source>
</evidence>
<dbReference type="PANTHER" id="PTHR30579">
    <property type="entry name" value="TRANSCRIPTIONAL REGULATOR"/>
    <property type="match status" value="1"/>
</dbReference>
<keyword evidence="3" id="KW-0238">DNA-binding</keyword>
<keyword evidence="4" id="KW-0804">Transcription</keyword>
<dbReference type="InterPro" id="IPR005119">
    <property type="entry name" value="LysR_subst-bd"/>
</dbReference>
<accession>A0A1C2DF55</accession>
<dbReference type="InterPro" id="IPR036390">
    <property type="entry name" value="WH_DNA-bd_sf"/>
</dbReference>
<dbReference type="SUPFAM" id="SSF53850">
    <property type="entry name" value="Periplasmic binding protein-like II"/>
    <property type="match status" value="1"/>
</dbReference>
<dbReference type="GO" id="GO:0003677">
    <property type="term" value="F:DNA binding"/>
    <property type="evidence" value="ECO:0007669"/>
    <property type="project" value="UniProtKB-KW"/>
</dbReference>
<evidence type="ECO:0000256" key="2">
    <source>
        <dbReference type="ARBA" id="ARBA00023015"/>
    </source>
</evidence>
<dbReference type="AlphaFoldDB" id="A0A1C2DF55"/>
<proteinExistence type="inferred from homology"/>
<evidence type="ECO:0000259" key="5">
    <source>
        <dbReference type="PROSITE" id="PS50931"/>
    </source>
</evidence>
<keyword evidence="2" id="KW-0805">Transcription regulation</keyword>
<dbReference type="PROSITE" id="PS50931">
    <property type="entry name" value="HTH_LYSR"/>
    <property type="match status" value="1"/>
</dbReference>
<reference evidence="6 7" key="1">
    <citation type="submission" date="2016-08" db="EMBL/GenBank/DDBJ databases">
        <title>Whole genome sequence of Mesorhizobium sp. strain UASWS1009 isolated from industrial sewage.</title>
        <authorList>
            <person name="Crovadore J."/>
            <person name="Calmin G."/>
            <person name="Chablais R."/>
            <person name="Cochard B."/>
            <person name="Lefort F."/>
        </authorList>
    </citation>
    <scope>NUCLEOTIDE SEQUENCE [LARGE SCALE GENOMIC DNA]</scope>
    <source>
        <strain evidence="6 7">UASWS1009</strain>
    </source>
</reference>
<dbReference type="Gene3D" id="3.40.190.10">
    <property type="entry name" value="Periplasmic binding protein-like II"/>
    <property type="match status" value="2"/>
</dbReference>